<evidence type="ECO:0000313" key="2">
    <source>
        <dbReference type="Proteomes" id="UP001642540"/>
    </source>
</evidence>
<reference evidence="1 2" key="1">
    <citation type="submission" date="2024-08" db="EMBL/GenBank/DDBJ databases">
        <authorList>
            <person name="Cucini C."/>
            <person name="Frati F."/>
        </authorList>
    </citation>
    <scope>NUCLEOTIDE SEQUENCE [LARGE SCALE GENOMIC DNA]</scope>
</reference>
<dbReference type="SUPFAM" id="SSF52047">
    <property type="entry name" value="RNI-like"/>
    <property type="match status" value="1"/>
</dbReference>
<organism evidence="1 2">
    <name type="scientific">Orchesella dallaii</name>
    <dbReference type="NCBI Taxonomy" id="48710"/>
    <lineage>
        <taxon>Eukaryota</taxon>
        <taxon>Metazoa</taxon>
        <taxon>Ecdysozoa</taxon>
        <taxon>Arthropoda</taxon>
        <taxon>Hexapoda</taxon>
        <taxon>Collembola</taxon>
        <taxon>Entomobryomorpha</taxon>
        <taxon>Entomobryoidea</taxon>
        <taxon>Orchesellidae</taxon>
        <taxon>Orchesellinae</taxon>
        <taxon>Orchesella</taxon>
    </lineage>
</organism>
<keyword evidence="2" id="KW-1185">Reference proteome</keyword>
<dbReference type="Proteomes" id="UP001642540">
    <property type="component" value="Unassembled WGS sequence"/>
</dbReference>
<name>A0ABP1QH87_9HEXA</name>
<dbReference type="Gene3D" id="3.80.10.10">
    <property type="entry name" value="Ribonuclease Inhibitor"/>
    <property type="match status" value="1"/>
</dbReference>
<gene>
    <name evidence="1" type="ORF">ODALV1_LOCUS11397</name>
</gene>
<accession>A0ABP1QH87</accession>
<proteinExistence type="predicted"/>
<comment type="caution">
    <text evidence="1">The sequence shown here is derived from an EMBL/GenBank/DDBJ whole genome shotgun (WGS) entry which is preliminary data.</text>
</comment>
<sequence length="595" mass="67386">MEVIRIPSVLKNILRNLETSFIAHTCRLVNSDWNHESCSILQDRIPINFTTYDQLVRFTNIFETFNEGTSITFNSFRFSSDLFASAIQDRAFGTLKRLNNALDRCVTIWGEKVTNLEVTLYPIYPLEDDALHTSTVLMYEHLIKMLYSSFPNIMHLKILFLISNSQAVPEDFDVNAFMEPYSQLVLPKIERLTIEVAAREDGNTESLSESENIIITFMKVILASAVHLKSFTSSNVPLGKEKIVQDCIFNNFSQISPSLRELNVLLHVKTDEDMQIFSKGLPNLQHVQLEIDSSNVTPETLRDFFSHHSKSLRTLSLRFLDAIHSSLVYPILPLGVCLGQLSNLCLEQYNGSLNFRHLPNLDSLTLKHSKLKGIFSSMRLHQHNTNVLSGGNESVKLSIKELTIGAGCKIQNDNGMGISSAQEFLATVIPCFDNLSSLKVSNFVLPLPLIFRHCTKLKVLSILKCDGVTDIVLSGNSRTLLEAMSLMDFGKMDELFMEEGESLHAVKPEVNEFIKSLNSRSGFKDEAFVGCLKDLQFLEIEGEISDKAVLYGIMQCERLKTLKLHTNLISWRGQRIIQCTLKDLVKFEVFVRRNK</sequence>
<protein>
    <submittedName>
        <fullName evidence="1">Uncharacterized protein</fullName>
    </submittedName>
</protein>
<dbReference type="EMBL" id="CAXLJM020000034">
    <property type="protein sequence ID" value="CAL8103263.1"/>
    <property type="molecule type" value="Genomic_DNA"/>
</dbReference>
<evidence type="ECO:0000313" key="1">
    <source>
        <dbReference type="EMBL" id="CAL8103263.1"/>
    </source>
</evidence>
<dbReference type="InterPro" id="IPR032675">
    <property type="entry name" value="LRR_dom_sf"/>
</dbReference>